<evidence type="ECO:0000256" key="7">
    <source>
        <dbReference type="ARBA" id="ARBA00022777"/>
    </source>
</evidence>
<accession>A0A7D9EPG3</accession>
<sequence>MSTFSHPNVVKLIGVALAGEPYCMIFEFVEFGDLASFLRSCDDSAEDANSAYPKLTVTDQLAMAVQVASGMKYISSIRCVHRDLAARNCLVGRGLVVKISDFGLSRDVYVSEYYRMDKTRMLPVRWLPPEAFVDGKFTTYSDVYSYGVVLWEIFTFAKLPYEDYDNNKTMELILEGHLLTKPDGCPDPLYDIMLKCWCSNPENRLLFPEIINELCSLDDFGQRFEAHEDQIHENFKARSHSNASKLDDHPSLSYDNKTCNANDEQPINVERLPPQPIKKKPGDHYAIPPSNKRGYDGVLTLSKDSNDDPANGRNEVEVPRAVHPFTPPPDGPHSYGDDGSAPIYGNVDVYENNDANGPQETYDVPPKHEDDEETYSVPPVPRHGYDDTQSQETYDVPPLSNGIPDGPEETYDVPPRHEDESQDTYDVPPKSQEYPDEPQETYDVPPGSMKQPLIVDNGTHRYNDEQQDTYDVPPKQQDDDDDIYQNSLPVKKTGHYSVPKSPFLKRRNENNSSENLSPPSRNSRHSYENVDFDGNQLLTS</sequence>
<evidence type="ECO:0000256" key="12">
    <source>
        <dbReference type="ARBA" id="ARBA00023170"/>
    </source>
</evidence>
<keyword evidence="7 17" id="KW-0418">Kinase</keyword>
<dbReference type="GO" id="GO:0004714">
    <property type="term" value="F:transmembrane receptor protein tyrosine kinase activity"/>
    <property type="evidence" value="ECO:0007669"/>
    <property type="project" value="UniProtKB-EC"/>
</dbReference>
<dbReference type="AlphaFoldDB" id="A0A7D9EPG3"/>
<comment type="caution">
    <text evidence="17">The sequence shown here is derived from an EMBL/GenBank/DDBJ whole genome shotgun (WGS) entry which is preliminary data.</text>
</comment>
<dbReference type="PANTHER" id="PTHR24416:SF349">
    <property type="entry name" value="TYROSINE-PROTEIN KINASE RYK"/>
    <property type="match status" value="1"/>
</dbReference>
<dbReference type="PANTHER" id="PTHR24416">
    <property type="entry name" value="TYROSINE-PROTEIN KINASE RECEPTOR"/>
    <property type="match status" value="1"/>
</dbReference>
<dbReference type="InterPro" id="IPR020635">
    <property type="entry name" value="Tyr_kinase_cat_dom"/>
</dbReference>
<dbReference type="InterPro" id="IPR000719">
    <property type="entry name" value="Prot_kinase_dom"/>
</dbReference>
<dbReference type="GO" id="GO:0051897">
    <property type="term" value="P:positive regulation of phosphatidylinositol 3-kinase/protein kinase B signal transduction"/>
    <property type="evidence" value="ECO:0007669"/>
    <property type="project" value="TreeGrafter"/>
</dbReference>
<dbReference type="GO" id="GO:0010976">
    <property type="term" value="P:positive regulation of neuron projection development"/>
    <property type="evidence" value="ECO:0007669"/>
    <property type="project" value="TreeGrafter"/>
</dbReference>
<keyword evidence="11" id="KW-0829">Tyrosine-protein kinase</keyword>
<comment type="subcellular location">
    <subcellularLocation>
        <location evidence="1">Membrane</location>
        <topology evidence="1">Single-pass membrane protein</topology>
    </subcellularLocation>
</comment>
<evidence type="ECO:0000256" key="1">
    <source>
        <dbReference type="ARBA" id="ARBA00004167"/>
    </source>
</evidence>
<dbReference type="EMBL" id="CACRXK020008075">
    <property type="protein sequence ID" value="CAB4013920.1"/>
    <property type="molecule type" value="Genomic_DNA"/>
</dbReference>
<evidence type="ECO:0000256" key="4">
    <source>
        <dbReference type="ARBA" id="ARBA00022692"/>
    </source>
</evidence>
<dbReference type="Pfam" id="PF07714">
    <property type="entry name" value="PK_Tyr_Ser-Thr"/>
    <property type="match status" value="1"/>
</dbReference>
<feature type="compositionally biased region" description="Low complexity" evidence="15">
    <location>
        <begin position="510"/>
        <end position="521"/>
    </location>
</feature>
<evidence type="ECO:0000256" key="8">
    <source>
        <dbReference type="ARBA" id="ARBA00022840"/>
    </source>
</evidence>
<dbReference type="PROSITE" id="PS00239">
    <property type="entry name" value="RECEPTOR_TYR_KIN_II"/>
    <property type="match status" value="1"/>
</dbReference>
<protein>
    <recommendedName>
        <fullName evidence="2">receptor protein-tyrosine kinase</fullName>
        <ecNumber evidence="2">2.7.10.1</ecNumber>
    </recommendedName>
</protein>
<evidence type="ECO:0000256" key="9">
    <source>
        <dbReference type="ARBA" id="ARBA00022989"/>
    </source>
</evidence>
<dbReference type="GO" id="GO:0005886">
    <property type="term" value="C:plasma membrane"/>
    <property type="evidence" value="ECO:0007669"/>
    <property type="project" value="TreeGrafter"/>
</dbReference>
<evidence type="ECO:0000313" key="17">
    <source>
        <dbReference type="EMBL" id="CAB4013920.1"/>
    </source>
</evidence>
<keyword evidence="4 17" id="KW-0812">Transmembrane</keyword>
<organism evidence="17 18">
    <name type="scientific">Paramuricea clavata</name>
    <name type="common">Red gorgonian</name>
    <name type="synonym">Violescent sea-whip</name>
    <dbReference type="NCBI Taxonomy" id="317549"/>
    <lineage>
        <taxon>Eukaryota</taxon>
        <taxon>Metazoa</taxon>
        <taxon>Cnidaria</taxon>
        <taxon>Anthozoa</taxon>
        <taxon>Octocorallia</taxon>
        <taxon>Malacalcyonacea</taxon>
        <taxon>Plexauridae</taxon>
        <taxon>Paramuricea</taxon>
    </lineage>
</organism>
<gene>
    <name evidence="17" type="ORF">PACLA_8A067022</name>
</gene>
<feature type="compositionally biased region" description="Polar residues" evidence="15">
    <location>
        <begin position="253"/>
        <end position="265"/>
    </location>
</feature>
<keyword evidence="12 17" id="KW-0675">Receptor</keyword>
<dbReference type="InterPro" id="IPR050122">
    <property type="entry name" value="RTK"/>
</dbReference>
<dbReference type="SUPFAM" id="SSF56112">
    <property type="entry name" value="Protein kinase-like (PK-like)"/>
    <property type="match status" value="1"/>
</dbReference>
<evidence type="ECO:0000313" key="18">
    <source>
        <dbReference type="Proteomes" id="UP001152795"/>
    </source>
</evidence>
<dbReference type="InterPro" id="IPR011009">
    <property type="entry name" value="Kinase-like_dom_sf"/>
</dbReference>
<dbReference type="InterPro" id="IPR002011">
    <property type="entry name" value="Tyr_kinase_rcpt_2_CS"/>
</dbReference>
<dbReference type="EC" id="2.7.10.1" evidence="2"/>
<dbReference type="InterPro" id="IPR001245">
    <property type="entry name" value="Ser-Thr/Tyr_kinase_cat_dom"/>
</dbReference>
<dbReference type="Gene3D" id="1.10.510.10">
    <property type="entry name" value="Transferase(Phosphotransferase) domain 1"/>
    <property type="match status" value="1"/>
</dbReference>
<keyword evidence="3" id="KW-0808">Transferase</keyword>
<reference evidence="17" key="1">
    <citation type="submission" date="2020-04" db="EMBL/GenBank/DDBJ databases">
        <authorList>
            <person name="Alioto T."/>
            <person name="Alioto T."/>
            <person name="Gomez Garrido J."/>
        </authorList>
    </citation>
    <scope>NUCLEOTIDE SEQUENCE</scope>
    <source>
        <strain evidence="17">A484AB</strain>
    </source>
</reference>
<dbReference type="Gene3D" id="3.30.200.20">
    <property type="entry name" value="Phosphorylase Kinase, domain 1"/>
    <property type="match status" value="1"/>
</dbReference>
<dbReference type="SMART" id="SM00219">
    <property type="entry name" value="TyrKc"/>
    <property type="match status" value="1"/>
</dbReference>
<dbReference type="InterPro" id="IPR008266">
    <property type="entry name" value="Tyr_kinase_AS"/>
</dbReference>
<keyword evidence="5" id="KW-0732">Signal</keyword>
<keyword evidence="8" id="KW-0067">ATP-binding</keyword>
<keyword evidence="13" id="KW-0325">Glycoprotein</keyword>
<dbReference type="FunFam" id="1.10.510.10:FF:000554">
    <property type="entry name" value="Predicted protein"/>
    <property type="match status" value="1"/>
</dbReference>
<dbReference type="GO" id="GO:0043235">
    <property type="term" value="C:receptor complex"/>
    <property type="evidence" value="ECO:0007669"/>
    <property type="project" value="TreeGrafter"/>
</dbReference>
<evidence type="ECO:0000256" key="6">
    <source>
        <dbReference type="ARBA" id="ARBA00022741"/>
    </source>
</evidence>
<evidence type="ECO:0000256" key="2">
    <source>
        <dbReference type="ARBA" id="ARBA00011902"/>
    </source>
</evidence>
<dbReference type="Proteomes" id="UP001152795">
    <property type="component" value="Unassembled WGS sequence"/>
</dbReference>
<evidence type="ECO:0000256" key="3">
    <source>
        <dbReference type="ARBA" id="ARBA00022679"/>
    </source>
</evidence>
<evidence type="ECO:0000256" key="14">
    <source>
        <dbReference type="ARBA" id="ARBA00051243"/>
    </source>
</evidence>
<evidence type="ECO:0000256" key="11">
    <source>
        <dbReference type="ARBA" id="ARBA00023137"/>
    </source>
</evidence>
<dbReference type="PRINTS" id="PR00109">
    <property type="entry name" value="TYRKINASE"/>
</dbReference>
<dbReference type="PROSITE" id="PS00109">
    <property type="entry name" value="PROTEIN_KINASE_TYR"/>
    <property type="match status" value="1"/>
</dbReference>
<dbReference type="CDD" id="cd00192">
    <property type="entry name" value="PTKc"/>
    <property type="match status" value="1"/>
</dbReference>
<dbReference type="PROSITE" id="PS50011">
    <property type="entry name" value="PROTEIN_KINASE_DOM"/>
    <property type="match status" value="1"/>
</dbReference>
<evidence type="ECO:0000256" key="13">
    <source>
        <dbReference type="ARBA" id="ARBA00023180"/>
    </source>
</evidence>
<keyword evidence="6" id="KW-0547">Nucleotide-binding</keyword>
<evidence type="ECO:0000256" key="15">
    <source>
        <dbReference type="SAM" id="MobiDB-lite"/>
    </source>
</evidence>
<dbReference type="GO" id="GO:0005524">
    <property type="term" value="F:ATP binding"/>
    <property type="evidence" value="ECO:0007669"/>
    <property type="project" value="UniProtKB-KW"/>
</dbReference>
<comment type="catalytic activity">
    <reaction evidence="14">
        <text>L-tyrosyl-[protein] + ATP = O-phospho-L-tyrosyl-[protein] + ADP + H(+)</text>
        <dbReference type="Rhea" id="RHEA:10596"/>
        <dbReference type="Rhea" id="RHEA-COMP:10136"/>
        <dbReference type="Rhea" id="RHEA-COMP:20101"/>
        <dbReference type="ChEBI" id="CHEBI:15378"/>
        <dbReference type="ChEBI" id="CHEBI:30616"/>
        <dbReference type="ChEBI" id="CHEBI:46858"/>
        <dbReference type="ChEBI" id="CHEBI:61978"/>
        <dbReference type="ChEBI" id="CHEBI:456216"/>
        <dbReference type="EC" id="2.7.10.1"/>
    </reaction>
</comment>
<keyword evidence="18" id="KW-1185">Reference proteome</keyword>
<evidence type="ECO:0000256" key="5">
    <source>
        <dbReference type="ARBA" id="ARBA00022729"/>
    </source>
</evidence>
<evidence type="ECO:0000256" key="10">
    <source>
        <dbReference type="ARBA" id="ARBA00023136"/>
    </source>
</evidence>
<feature type="region of interest" description="Disordered" evidence="15">
    <location>
        <begin position="237"/>
        <end position="540"/>
    </location>
</feature>
<keyword evidence="9" id="KW-1133">Transmembrane helix</keyword>
<dbReference type="GO" id="GO:0007169">
    <property type="term" value="P:cell surface receptor protein tyrosine kinase signaling pathway"/>
    <property type="evidence" value="ECO:0007669"/>
    <property type="project" value="InterPro"/>
</dbReference>
<proteinExistence type="predicted"/>
<dbReference type="OrthoDB" id="2431000at2759"/>
<feature type="domain" description="Protein kinase" evidence="16">
    <location>
        <begin position="1"/>
        <end position="235"/>
    </location>
</feature>
<evidence type="ECO:0000259" key="16">
    <source>
        <dbReference type="PROSITE" id="PS50011"/>
    </source>
</evidence>
<name>A0A7D9EPG3_PARCT</name>
<keyword evidence="10" id="KW-0472">Membrane</keyword>